<name>A0AAV1XNP7_LUPLU</name>
<protein>
    <recommendedName>
        <fullName evidence="6">B box-type domain-containing protein</fullName>
    </recommendedName>
</protein>
<dbReference type="Pfam" id="PF00643">
    <property type="entry name" value="zf-B_box"/>
    <property type="match status" value="1"/>
</dbReference>
<sequence length="213" mass="22587">MKKCELCKVPATTFCDSDQASLCWDCDAKVHGANFLVARHTRALLCHTCQSPTPWKASGATLGNTVSLCEGCAGGARVNAGEGEESEGENGDEIESLYDEDEDGDNQVVPLSSTATAPPACSSSGGEGSVTRCSRRDEDVSESTTTASLKRRCEDNDLQEGSKRRCMYGANRRERVDLLECGGKSLLNVSPANAVGRFNGSRGCCDSKESEGN</sequence>
<feature type="domain" description="B box-type" evidence="6">
    <location>
        <begin position="1"/>
        <end position="45"/>
    </location>
</feature>
<proteinExistence type="predicted"/>
<keyword evidence="2 4" id="KW-0863">Zinc-finger</keyword>
<gene>
    <name evidence="7" type="ORF">LLUT_LOCUS23737</name>
</gene>
<dbReference type="PROSITE" id="PS50119">
    <property type="entry name" value="ZF_BBOX"/>
    <property type="match status" value="1"/>
</dbReference>
<dbReference type="InterPro" id="IPR049808">
    <property type="entry name" value="CONSTANS-like_Bbox1"/>
</dbReference>
<evidence type="ECO:0000313" key="7">
    <source>
        <dbReference type="EMBL" id="CAL0322677.1"/>
    </source>
</evidence>
<evidence type="ECO:0000256" key="4">
    <source>
        <dbReference type="PROSITE-ProRule" id="PRU00024"/>
    </source>
</evidence>
<feature type="region of interest" description="Disordered" evidence="5">
    <location>
        <begin position="79"/>
        <end position="147"/>
    </location>
</feature>
<dbReference type="Proteomes" id="UP001497480">
    <property type="component" value="Unassembled WGS sequence"/>
</dbReference>
<evidence type="ECO:0000256" key="1">
    <source>
        <dbReference type="ARBA" id="ARBA00022723"/>
    </source>
</evidence>
<organism evidence="7 8">
    <name type="scientific">Lupinus luteus</name>
    <name type="common">European yellow lupine</name>
    <dbReference type="NCBI Taxonomy" id="3873"/>
    <lineage>
        <taxon>Eukaryota</taxon>
        <taxon>Viridiplantae</taxon>
        <taxon>Streptophyta</taxon>
        <taxon>Embryophyta</taxon>
        <taxon>Tracheophyta</taxon>
        <taxon>Spermatophyta</taxon>
        <taxon>Magnoliopsida</taxon>
        <taxon>eudicotyledons</taxon>
        <taxon>Gunneridae</taxon>
        <taxon>Pentapetalae</taxon>
        <taxon>rosids</taxon>
        <taxon>fabids</taxon>
        <taxon>Fabales</taxon>
        <taxon>Fabaceae</taxon>
        <taxon>Papilionoideae</taxon>
        <taxon>50 kb inversion clade</taxon>
        <taxon>genistoids sensu lato</taxon>
        <taxon>core genistoids</taxon>
        <taxon>Genisteae</taxon>
        <taxon>Lupinus</taxon>
    </lineage>
</organism>
<accession>A0AAV1XNP7</accession>
<feature type="compositionally biased region" description="Low complexity" evidence="5">
    <location>
        <begin position="112"/>
        <end position="124"/>
    </location>
</feature>
<dbReference type="SMART" id="SM00336">
    <property type="entry name" value="BBOX"/>
    <property type="match status" value="1"/>
</dbReference>
<keyword evidence="8" id="KW-1185">Reference proteome</keyword>
<evidence type="ECO:0000256" key="3">
    <source>
        <dbReference type="ARBA" id="ARBA00022833"/>
    </source>
</evidence>
<dbReference type="EMBL" id="CAXHTB010000016">
    <property type="protein sequence ID" value="CAL0322677.1"/>
    <property type="molecule type" value="Genomic_DNA"/>
</dbReference>
<evidence type="ECO:0000256" key="5">
    <source>
        <dbReference type="SAM" id="MobiDB-lite"/>
    </source>
</evidence>
<dbReference type="InterPro" id="IPR000315">
    <property type="entry name" value="Znf_B-box"/>
</dbReference>
<keyword evidence="1" id="KW-0479">Metal-binding</keyword>
<keyword evidence="3" id="KW-0862">Zinc</keyword>
<dbReference type="PANTHER" id="PTHR31717">
    <property type="entry name" value="ZINC FINGER PROTEIN CONSTANS-LIKE 10"/>
    <property type="match status" value="1"/>
</dbReference>
<reference evidence="7 8" key="1">
    <citation type="submission" date="2024-03" db="EMBL/GenBank/DDBJ databases">
        <authorList>
            <person name="Martinez-Hernandez J."/>
        </authorList>
    </citation>
    <scope>NUCLEOTIDE SEQUENCE [LARGE SCALE GENOMIC DNA]</scope>
</reference>
<evidence type="ECO:0000313" key="8">
    <source>
        <dbReference type="Proteomes" id="UP001497480"/>
    </source>
</evidence>
<feature type="compositionally biased region" description="Acidic residues" evidence="5">
    <location>
        <begin position="82"/>
        <end position="105"/>
    </location>
</feature>
<evidence type="ECO:0000259" key="6">
    <source>
        <dbReference type="PROSITE" id="PS50119"/>
    </source>
</evidence>
<dbReference type="CDD" id="cd19821">
    <property type="entry name" value="Bbox1_BBX-like"/>
    <property type="match status" value="1"/>
</dbReference>
<evidence type="ECO:0000256" key="2">
    <source>
        <dbReference type="ARBA" id="ARBA00022771"/>
    </source>
</evidence>
<dbReference type="GO" id="GO:0008270">
    <property type="term" value="F:zinc ion binding"/>
    <property type="evidence" value="ECO:0007669"/>
    <property type="project" value="UniProtKB-KW"/>
</dbReference>
<dbReference type="AlphaFoldDB" id="A0AAV1XNP7"/>
<comment type="caution">
    <text evidence="7">The sequence shown here is derived from an EMBL/GenBank/DDBJ whole genome shotgun (WGS) entry which is preliminary data.</text>
</comment>
<dbReference type="PANTHER" id="PTHR31717:SF60">
    <property type="entry name" value="B-BOX TYPE ZINC FINGER FAMILY PROTEIN"/>
    <property type="match status" value="1"/>
</dbReference>